<comment type="similarity">
    <text evidence="2">Belongs to the glycosyl hydrolase 18 family. Chitinase class II subfamily.</text>
</comment>
<dbReference type="GO" id="GO:0008061">
    <property type="term" value="F:chitin binding"/>
    <property type="evidence" value="ECO:0007669"/>
    <property type="project" value="UniProtKB-KW"/>
</dbReference>
<evidence type="ECO:0000256" key="1">
    <source>
        <dbReference type="ARBA" id="ARBA00000822"/>
    </source>
</evidence>
<reference evidence="18" key="4">
    <citation type="submission" date="2014-11" db="EMBL/GenBank/DDBJ databases">
        <title>Tools and pipelines for BioNano data: molecule assembly pipeline and FASTA super scaffolding tool.</title>
        <authorList>
            <person name="Shelton J.M."/>
            <person name="Herndon N."/>
            <person name="Coleman C."/>
            <person name="Lu N."/>
            <person name="Brown S.J."/>
        </authorList>
    </citation>
    <scope>NUCLEOTIDE SEQUENCE</scope>
    <source>
        <strain evidence="18">Georgia GA2</strain>
    </source>
</reference>
<reference evidence="17" key="1">
    <citation type="journal article" date="2008" name="Insect Biochem. Mol. Biol.">
        <title>Domain organization and phylogenetic analysis of the chitinase-like family of proteins in three species of insects.</title>
        <authorList>
            <person name="Zhu Q."/>
            <person name="Arakane Y."/>
            <person name="Banerjee D."/>
            <person name="Beeman R.W."/>
            <person name="Kramer K.J."/>
            <person name="Muthukrishnan S."/>
        </authorList>
    </citation>
    <scope>NUCLEOTIDE SEQUENCE</scope>
</reference>
<dbReference type="KEGG" id="tca:661428"/>
<proteinExistence type="evidence at transcript level"/>
<keyword evidence="8" id="KW-1015">Disulfide bond</keyword>
<evidence type="ECO:0000256" key="14">
    <source>
        <dbReference type="SAM" id="SignalP"/>
    </source>
</evidence>
<dbReference type="InterPro" id="IPR036508">
    <property type="entry name" value="Chitin-bd_dom_sf"/>
</dbReference>
<dbReference type="FunFam" id="3.20.20.80:FF:000097">
    <property type="entry name" value="Probable chitinase 2"/>
    <property type="match status" value="1"/>
</dbReference>
<sequence length="496" mass="54066">MSKALVASFLLVYFSGALVSATTDKVVCYWGTWSTYRWGNGRFTVDHIDPYLCTHIIYSFVGLQADGNVRHLDEYLDVDAGTIAKLNALKVKNPNLKTLIAIGGWNEGSETYSQVAADAAKRATFIKSALNLVQKWGFDGFDLDWEYPGQRGGAAADIQNYATLIKEFREVWDQHGLLLTAAVAAAGPSVDLSYHVPSLSKYLDFINVMAYDLHGSWESVTGQNAPLYASSIDVEGSQKLLNVDASIRGWIERGADPGKLVLGLGVYGRSFTLASASNNKLGAPIVAGGDAGRYTGERGMMGYNEIVEAQNAGGWTTVWDDEQKTPYMYKGNQWVGYDNPKSIAIKVQYAKSLNLAGVMIWSIETDDFNGLSGTKYQILNAINAALKSDEIPPEPVPTPEPQPTQTTESEPTQASEQPTESSTTQKPQTTKTPESGNESDGVCTKEGIVRDPSDCSVYYTCVSDGSKLVSIQRKCNHGLVYDLELNICNYPQVVQC</sequence>
<dbReference type="EMBL" id="KQ971352">
    <property type="protein sequence ID" value="EFA06693.1"/>
    <property type="molecule type" value="Genomic_DNA"/>
</dbReference>
<protein>
    <recommendedName>
        <fullName evidence="3">chitinase</fullName>
        <ecNumber evidence="3">3.2.1.14</ecNumber>
    </recommendedName>
</protein>
<gene>
    <name evidence="18" type="primary">AUGUSTUS-3.0.2_09624</name>
    <name evidence="18" type="ORF">TcasGA2_TC009624</name>
</gene>
<dbReference type="PROSITE" id="PS51910">
    <property type="entry name" value="GH18_2"/>
    <property type="match status" value="1"/>
</dbReference>
<evidence type="ECO:0000256" key="2">
    <source>
        <dbReference type="ARBA" id="ARBA00009121"/>
    </source>
</evidence>
<dbReference type="PANTHER" id="PTHR11177:SF360">
    <property type="entry name" value="CHITINASE 4-RELATED"/>
    <property type="match status" value="1"/>
</dbReference>
<feature type="compositionally biased region" description="Pro residues" evidence="13">
    <location>
        <begin position="393"/>
        <end position="402"/>
    </location>
</feature>
<evidence type="ECO:0000256" key="3">
    <source>
        <dbReference type="ARBA" id="ARBA00012729"/>
    </source>
</evidence>
<dbReference type="STRING" id="7070.Q0Z941"/>
<evidence type="ECO:0000313" key="18">
    <source>
        <dbReference type="EMBL" id="EFA06693.1"/>
    </source>
</evidence>
<dbReference type="FunCoup" id="Q0Z941">
    <property type="interactions" value="37"/>
</dbReference>
<dbReference type="HOGENOM" id="CLU_002833_3_1_1"/>
<evidence type="ECO:0000256" key="9">
    <source>
        <dbReference type="ARBA" id="ARBA00023277"/>
    </source>
</evidence>
<dbReference type="InterPro" id="IPR011583">
    <property type="entry name" value="Chitinase_II/V-like_cat"/>
</dbReference>
<dbReference type="CAZy" id="GH18">
    <property type="family name" value="Glycoside Hydrolase Family 18"/>
</dbReference>
<dbReference type="InParanoid" id="Q0Z941"/>
<dbReference type="InterPro" id="IPR017853">
    <property type="entry name" value="GH"/>
</dbReference>
<keyword evidence="5 14" id="KW-0732">Signal</keyword>
<feature type="chain" id="PRO_5010134250" description="chitinase" evidence="14">
    <location>
        <begin position="22"/>
        <end position="496"/>
    </location>
</feature>
<dbReference type="SMART" id="SM00636">
    <property type="entry name" value="Glyco_18"/>
    <property type="match status" value="1"/>
</dbReference>
<dbReference type="SUPFAM" id="SSF57625">
    <property type="entry name" value="Invertebrate chitin-binding proteins"/>
    <property type="match status" value="1"/>
</dbReference>
<feature type="region of interest" description="Disordered" evidence="13">
    <location>
        <begin position="389"/>
        <end position="445"/>
    </location>
</feature>
<keyword evidence="19" id="KW-1185">Reference proteome</keyword>
<dbReference type="SUPFAM" id="SSF51445">
    <property type="entry name" value="(Trans)glycosidases"/>
    <property type="match status" value="1"/>
</dbReference>
<dbReference type="InterPro" id="IPR002557">
    <property type="entry name" value="Chitin-bd_dom"/>
</dbReference>
<evidence type="ECO:0000256" key="10">
    <source>
        <dbReference type="ARBA" id="ARBA00023295"/>
    </source>
</evidence>
<keyword evidence="10 12" id="KW-0326">Glycosidase</keyword>
<feature type="domain" description="Chitin-binding type-2" evidence="15">
    <location>
        <begin position="440"/>
        <end position="496"/>
    </location>
</feature>
<keyword evidence="4" id="KW-0147">Chitin-binding</keyword>
<dbReference type="Gene3D" id="3.10.50.10">
    <property type="match status" value="1"/>
</dbReference>
<keyword evidence="11" id="KW-0624">Polysaccharide degradation</keyword>
<comment type="catalytic activity">
    <reaction evidence="1">
        <text>Random endo-hydrolysis of N-acetyl-beta-D-glucosaminide (1-&gt;4)-beta-linkages in chitin and chitodextrins.</text>
        <dbReference type="EC" id="3.2.1.14"/>
    </reaction>
</comment>
<dbReference type="PANTHER" id="PTHR11177">
    <property type="entry name" value="CHITINASE"/>
    <property type="match status" value="1"/>
</dbReference>
<accession>Q0Z941</accession>
<dbReference type="EMBL" id="DQ659248">
    <property type="protein sequence ID" value="ABG47446.1"/>
    <property type="molecule type" value="mRNA"/>
</dbReference>
<keyword evidence="7" id="KW-0146">Chitin degradation</keyword>
<dbReference type="OrthoDB" id="73875at2759"/>
<name>Q0Z941_TRICA</name>
<keyword evidence="6 12" id="KW-0378">Hydrolase</keyword>
<dbReference type="GO" id="GO:0004568">
    <property type="term" value="F:chitinase activity"/>
    <property type="evidence" value="ECO:0000318"/>
    <property type="project" value="GO_Central"/>
</dbReference>
<evidence type="ECO:0000259" key="16">
    <source>
        <dbReference type="PROSITE" id="PS51910"/>
    </source>
</evidence>
<evidence type="ECO:0000256" key="8">
    <source>
        <dbReference type="ARBA" id="ARBA00023157"/>
    </source>
</evidence>
<dbReference type="GO" id="GO:0000272">
    <property type="term" value="P:polysaccharide catabolic process"/>
    <property type="evidence" value="ECO:0007669"/>
    <property type="project" value="UniProtKB-KW"/>
</dbReference>
<dbReference type="Pfam" id="PF01607">
    <property type="entry name" value="CBM_14"/>
    <property type="match status" value="1"/>
</dbReference>
<organism evidence="17">
    <name type="scientific">Tribolium castaneum</name>
    <name type="common">Red flour beetle</name>
    <dbReference type="NCBI Taxonomy" id="7070"/>
    <lineage>
        <taxon>Eukaryota</taxon>
        <taxon>Metazoa</taxon>
        <taxon>Ecdysozoa</taxon>
        <taxon>Arthropoda</taxon>
        <taxon>Hexapoda</taxon>
        <taxon>Insecta</taxon>
        <taxon>Pterygota</taxon>
        <taxon>Neoptera</taxon>
        <taxon>Endopterygota</taxon>
        <taxon>Coleoptera</taxon>
        <taxon>Polyphaga</taxon>
        <taxon>Cucujiformia</taxon>
        <taxon>Tenebrionidae</taxon>
        <taxon>Tenebrionidae incertae sedis</taxon>
        <taxon>Tribolium</taxon>
    </lineage>
</organism>
<dbReference type="InterPro" id="IPR001223">
    <property type="entry name" value="Glyco_hydro18_cat"/>
</dbReference>
<keyword evidence="9" id="KW-0119">Carbohydrate metabolism</keyword>
<evidence type="ECO:0000256" key="12">
    <source>
        <dbReference type="RuleBase" id="RU000489"/>
    </source>
</evidence>
<evidence type="ECO:0000256" key="6">
    <source>
        <dbReference type="ARBA" id="ARBA00022801"/>
    </source>
</evidence>
<dbReference type="InterPro" id="IPR050314">
    <property type="entry name" value="Glycosyl_Hydrlase_18"/>
</dbReference>
<evidence type="ECO:0000313" key="19">
    <source>
        <dbReference type="Proteomes" id="UP000007266"/>
    </source>
</evidence>
<reference evidence="18 19" key="2">
    <citation type="journal article" date="2008" name="Nature">
        <title>The genome of the model beetle and pest Tribolium castaneum.</title>
        <authorList>
            <consortium name="Tribolium Genome Sequencing Consortium"/>
            <person name="Richards S."/>
            <person name="Gibbs R.A."/>
            <person name="Weinstock G.M."/>
            <person name="Brown S.J."/>
            <person name="Denell R."/>
            <person name="Beeman R.W."/>
            <person name="Gibbs R."/>
            <person name="Beeman R.W."/>
            <person name="Brown S.J."/>
            <person name="Bucher G."/>
            <person name="Friedrich M."/>
            <person name="Grimmelikhuijzen C.J."/>
            <person name="Klingler M."/>
            <person name="Lorenzen M."/>
            <person name="Richards S."/>
            <person name="Roth S."/>
            <person name="Schroder R."/>
            <person name="Tautz D."/>
            <person name="Zdobnov E.M."/>
            <person name="Muzny D."/>
            <person name="Gibbs R.A."/>
            <person name="Weinstock G.M."/>
            <person name="Attaway T."/>
            <person name="Bell S."/>
            <person name="Buhay C.J."/>
            <person name="Chandrabose M.N."/>
            <person name="Chavez D."/>
            <person name="Clerk-Blankenburg K.P."/>
            <person name="Cree A."/>
            <person name="Dao M."/>
            <person name="Davis C."/>
            <person name="Chacko J."/>
            <person name="Dinh H."/>
            <person name="Dugan-Rocha S."/>
            <person name="Fowler G."/>
            <person name="Garner T.T."/>
            <person name="Garnes J."/>
            <person name="Gnirke A."/>
            <person name="Hawes A."/>
            <person name="Hernandez J."/>
            <person name="Hines S."/>
            <person name="Holder M."/>
            <person name="Hume J."/>
            <person name="Jhangiani S.N."/>
            <person name="Joshi V."/>
            <person name="Khan Z.M."/>
            <person name="Jackson L."/>
            <person name="Kovar C."/>
            <person name="Kowis A."/>
            <person name="Lee S."/>
            <person name="Lewis L.R."/>
            <person name="Margolis J."/>
            <person name="Morgan M."/>
            <person name="Nazareth L.V."/>
            <person name="Nguyen N."/>
            <person name="Okwuonu G."/>
            <person name="Parker D."/>
            <person name="Richards S."/>
            <person name="Ruiz S.J."/>
            <person name="Santibanez J."/>
            <person name="Savard J."/>
            <person name="Scherer S.E."/>
            <person name="Schneider B."/>
            <person name="Sodergren E."/>
            <person name="Tautz D."/>
            <person name="Vattahil S."/>
            <person name="Villasana D."/>
            <person name="White C.S."/>
            <person name="Wright R."/>
            <person name="Park Y."/>
            <person name="Beeman R.W."/>
            <person name="Lord J."/>
            <person name="Oppert B."/>
            <person name="Lorenzen M."/>
            <person name="Brown S."/>
            <person name="Wang L."/>
            <person name="Savard J."/>
            <person name="Tautz D."/>
            <person name="Richards S."/>
            <person name="Weinstock G."/>
            <person name="Gibbs R.A."/>
            <person name="Liu Y."/>
            <person name="Worley K."/>
            <person name="Weinstock G."/>
            <person name="Elsik C.G."/>
            <person name="Reese J.T."/>
            <person name="Elhaik E."/>
            <person name="Landan G."/>
            <person name="Graur D."/>
            <person name="Arensburger P."/>
            <person name="Atkinson P."/>
            <person name="Beeman R.W."/>
            <person name="Beidler J."/>
            <person name="Brown S.J."/>
            <person name="Demuth J.P."/>
            <person name="Drury D.W."/>
            <person name="Du Y.Z."/>
            <person name="Fujiwara H."/>
            <person name="Lorenzen M."/>
            <person name="Maselli V."/>
            <person name="Osanai M."/>
            <person name="Park Y."/>
            <person name="Robertson H.M."/>
            <person name="Tu Z."/>
            <person name="Wang J.J."/>
            <person name="Wang S."/>
            <person name="Richards S."/>
            <person name="Song H."/>
            <person name="Zhang L."/>
            <person name="Sodergren E."/>
            <person name="Werner D."/>
            <person name="Stanke M."/>
            <person name="Morgenstern B."/>
            <person name="Solovyev V."/>
            <person name="Kosarev P."/>
            <person name="Brown G."/>
            <person name="Chen H.C."/>
            <person name="Ermolaeva O."/>
            <person name="Hlavina W."/>
            <person name="Kapustin Y."/>
            <person name="Kiryutin B."/>
            <person name="Kitts P."/>
            <person name="Maglott D."/>
            <person name="Pruitt K."/>
            <person name="Sapojnikov V."/>
            <person name="Souvorov A."/>
            <person name="Mackey A.J."/>
            <person name="Waterhouse R.M."/>
            <person name="Wyder S."/>
            <person name="Zdobnov E.M."/>
            <person name="Zdobnov E.M."/>
            <person name="Wyder S."/>
            <person name="Kriventseva E.V."/>
            <person name="Kadowaki T."/>
            <person name="Bork P."/>
            <person name="Aranda M."/>
            <person name="Bao R."/>
            <person name="Beermann A."/>
            <person name="Berns N."/>
            <person name="Bolognesi R."/>
            <person name="Bonneton F."/>
            <person name="Bopp D."/>
            <person name="Brown S.J."/>
            <person name="Bucher G."/>
            <person name="Butts T."/>
            <person name="Chaumot A."/>
            <person name="Denell R.E."/>
            <person name="Ferrier D.E."/>
            <person name="Friedrich M."/>
            <person name="Gordon C.M."/>
            <person name="Jindra M."/>
            <person name="Klingler M."/>
            <person name="Lan Q."/>
            <person name="Lattorff H.M."/>
            <person name="Laudet V."/>
            <person name="von Levetsow C."/>
            <person name="Liu Z."/>
            <person name="Lutz R."/>
            <person name="Lynch J.A."/>
            <person name="da Fonseca R.N."/>
            <person name="Posnien N."/>
            <person name="Reuter R."/>
            <person name="Roth S."/>
            <person name="Savard J."/>
            <person name="Schinko J.B."/>
            <person name="Schmitt C."/>
            <person name="Schoppmeier M."/>
            <person name="Schroder R."/>
            <person name="Shippy T.D."/>
            <person name="Simonnet F."/>
            <person name="Marques-Souza H."/>
            <person name="Tautz D."/>
            <person name="Tomoyasu Y."/>
            <person name="Trauner J."/>
            <person name="Van der Zee M."/>
            <person name="Vervoort M."/>
            <person name="Wittkopp N."/>
            <person name="Wimmer E.A."/>
            <person name="Yang X."/>
            <person name="Jones A.K."/>
            <person name="Sattelle D.B."/>
            <person name="Ebert P.R."/>
            <person name="Nelson D."/>
            <person name="Scott J.G."/>
            <person name="Beeman R.W."/>
            <person name="Muthukrishnan S."/>
            <person name="Kramer K.J."/>
            <person name="Arakane Y."/>
            <person name="Beeman R.W."/>
            <person name="Zhu Q."/>
            <person name="Hogenkamp D."/>
            <person name="Dixit R."/>
            <person name="Oppert B."/>
            <person name="Jiang H."/>
            <person name="Zou Z."/>
            <person name="Marshall J."/>
            <person name="Elpidina E."/>
            <person name="Vinokurov K."/>
            <person name="Oppert C."/>
            <person name="Zou Z."/>
            <person name="Evans J."/>
            <person name="Lu Z."/>
            <person name="Zhao P."/>
            <person name="Sumathipala N."/>
            <person name="Altincicek B."/>
            <person name="Vilcinskas A."/>
            <person name="Williams M."/>
            <person name="Hultmark D."/>
            <person name="Hetru C."/>
            <person name="Jiang H."/>
            <person name="Grimmelikhuijzen C.J."/>
            <person name="Hauser F."/>
            <person name="Cazzamali G."/>
            <person name="Williamson M."/>
            <person name="Park Y."/>
            <person name="Li B."/>
            <person name="Tanaka Y."/>
            <person name="Predel R."/>
            <person name="Neupert S."/>
            <person name="Schachtner J."/>
            <person name="Verleyen P."/>
            <person name="Raible F."/>
            <person name="Bork P."/>
            <person name="Friedrich M."/>
            <person name="Walden K.K."/>
            <person name="Robertson H.M."/>
            <person name="Angeli S."/>
            <person name="Foret S."/>
            <person name="Bucher G."/>
            <person name="Schuetz S."/>
            <person name="Maleszka R."/>
            <person name="Wimmer E.A."/>
            <person name="Beeman R.W."/>
            <person name="Lorenzen M."/>
            <person name="Tomoyasu Y."/>
            <person name="Miller S.C."/>
            <person name="Grossmann D."/>
            <person name="Bucher G."/>
        </authorList>
    </citation>
    <scope>NUCLEOTIDE SEQUENCE [LARGE SCALE GENOMIC DNA]</scope>
    <source>
        <strain evidence="18 19">Georgia GA2</strain>
    </source>
</reference>
<dbReference type="FunFam" id="2.170.140.10:FF:000031">
    <property type="entry name" value="Chitinase 4"/>
    <property type="match status" value="1"/>
</dbReference>
<dbReference type="SUPFAM" id="SSF54556">
    <property type="entry name" value="Chitinase insertion domain"/>
    <property type="match status" value="1"/>
</dbReference>
<dbReference type="PROSITE" id="PS50940">
    <property type="entry name" value="CHIT_BIND_II"/>
    <property type="match status" value="1"/>
</dbReference>
<evidence type="ECO:0000313" key="17">
    <source>
        <dbReference type="EMBL" id="ABG47446.1"/>
    </source>
</evidence>
<reference evidence="18 19" key="3">
    <citation type="journal article" date="2010" name="Nucleic Acids Res.">
        <title>BeetleBase in 2010: revisions to provide comprehensive genomic information for Tribolium castaneum.</title>
        <authorList>
            <person name="Kim H.S."/>
            <person name="Murphy T."/>
            <person name="Xia J."/>
            <person name="Caragea D."/>
            <person name="Park Y."/>
            <person name="Beeman R.W."/>
            <person name="Lorenzen M.D."/>
            <person name="Butcher S."/>
            <person name="Manak J.R."/>
            <person name="Brown S.J."/>
        </authorList>
    </citation>
    <scope>GENOME REANNOTATION</scope>
    <source>
        <strain evidence="18 19">Georgia GA2</strain>
    </source>
</reference>
<dbReference type="GO" id="GO:0008843">
    <property type="term" value="F:endochitinase activity"/>
    <property type="evidence" value="ECO:0007669"/>
    <property type="project" value="UniProtKB-EC"/>
</dbReference>
<dbReference type="CDD" id="cd02872">
    <property type="entry name" value="GH18_chitolectin_chitotriosidase"/>
    <property type="match status" value="1"/>
</dbReference>
<dbReference type="GO" id="GO:0006032">
    <property type="term" value="P:chitin catabolic process"/>
    <property type="evidence" value="ECO:0000318"/>
    <property type="project" value="GO_Central"/>
</dbReference>
<dbReference type="FunFam" id="3.10.50.10:FF:000004">
    <property type="entry name" value="Chitinase 5"/>
    <property type="match status" value="1"/>
</dbReference>
<feature type="compositionally biased region" description="Low complexity" evidence="13">
    <location>
        <begin position="403"/>
        <end position="435"/>
    </location>
</feature>
<dbReference type="Gene3D" id="2.170.140.10">
    <property type="entry name" value="Chitin binding domain"/>
    <property type="match status" value="1"/>
</dbReference>
<evidence type="ECO:0000256" key="13">
    <source>
        <dbReference type="SAM" id="MobiDB-lite"/>
    </source>
</evidence>
<evidence type="ECO:0000256" key="7">
    <source>
        <dbReference type="ARBA" id="ARBA00023024"/>
    </source>
</evidence>
<dbReference type="Proteomes" id="UP000007266">
    <property type="component" value="Linkage group 7"/>
</dbReference>
<dbReference type="eggNOG" id="KOG2806">
    <property type="taxonomic scope" value="Eukaryota"/>
</dbReference>
<feature type="signal peptide" evidence="14">
    <location>
        <begin position="1"/>
        <end position="21"/>
    </location>
</feature>
<dbReference type="Pfam" id="PF00704">
    <property type="entry name" value="Glyco_hydro_18"/>
    <property type="match status" value="1"/>
</dbReference>
<dbReference type="InterPro" id="IPR029070">
    <property type="entry name" value="Chitinase_insertion_sf"/>
</dbReference>
<dbReference type="Gene3D" id="3.20.20.80">
    <property type="entry name" value="Glycosidases"/>
    <property type="match status" value="1"/>
</dbReference>
<dbReference type="SMART" id="SM00494">
    <property type="entry name" value="ChtBD2"/>
    <property type="match status" value="1"/>
</dbReference>
<feature type="domain" description="GH18" evidence="16">
    <location>
        <begin position="24"/>
        <end position="389"/>
    </location>
</feature>
<evidence type="ECO:0000256" key="5">
    <source>
        <dbReference type="ARBA" id="ARBA00022729"/>
    </source>
</evidence>
<evidence type="ECO:0000256" key="4">
    <source>
        <dbReference type="ARBA" id="ARBA00022669"/>
    </source>
</evidence>
<dbReference type="GO" id="GO:0005576">
    <property type="term" value="C:extracellular region"/>
    <property type="evidence" value="ECO:0000318"/>
    <property type="project" value="GO_Central"/>
</dbReference>
<dbReference type="AlphaFoldDB" id="Q0Z941"/>
<dbReference type="EC" id="3.2.1.14" evidence="3"/>
<dbReference type="CAZy" id="CBM14">
    <property type="family name" value="Carbohydrate-Binding Module Family 14"/>
</dbReference>
<dbReference type="PROSITE" id="PS01095">
    <property type="entry name" value="GH18_1"/>
    <property type="match status" value="1"/>
</dbReference>
<dbReference type="OMA" id="GATRYWD"/>
<evidence type="ECO:0000259" key="15">
    <source>
        <dbReference type="PROSITE" id="PS50940"/>
    </source>
</evidence>
<dbReference type="InterPro" id="IPR001579">
    <property type="entry name" value="Glyco_hydro_18_chit_AS"/>
</dbReference>
<evidence type="ECO:0000256" key="11">
    <source>
        <dbReference type="ARBA" id="ARBA00023326"/>
    </source>
</evidence>